<feature type="region of interest" description="Disordered" evidence="2">
    <location>
        <begin position="1"/>
        <end position="60"/>
    </location>
</feature>
<feature type="compositionally biased region" description="Basic and acidic residues" evidence="2">
    <location>
        <begin position="26"/>
        <end position="38"/>
    </location>
</feature>
<dbReference type="PANTHER" id="PTHR19368">
    <property type="entry name" value="XLR/SCP3/FAM9"/>
    <property type="match status" value="1"/>
</dbReference>
<gene>
    <name evidence="4" type="primary">LOC115284018</name>
</gene>
<sequence length="237" mass="27590">MEPPVRMRLRSAAKAQAEVQGGAADDAGRRPESGELRGPEAVPEGNNSAPDPHGQKRPFAETAEGDVGNKVHKMLQGPEVQVTEVLHAKRRMFERDRKASIKATTATIEHVWKMQEEERQNLRLKYSQQCLTLFQEWDVDLQKAREQEKRLARMFHEQHKILQQARVDQKQRLQKMKNLYVQFLKSMEDLGKDQEHRLTDEHTEFREEMSTLQNRMIMDAQQHELAAIEMSLQFLLL</sequence>
<feature type="domain" description="XLR/SYCP3/FAM9" evidence="3">
    <location>
        <begin position="85"/>
        <end position="214"/>
    </location>
</feature>
<proteinExistence type="inferred from homology"/>
<dbReference type="InterPro" id="IPR051443">
    <property type="entry name" value="XLR/SYCP3"/>
</dbReference>
<organism evidence="4 5">
    <name type="scientific">Suricata suricatta</name>
    <name type="common">Meerkat</name>
    <dbReference type="NCBI Taxonomy" id="37032"/>
    <lineage>
        <taxon>Eukaryota</taxon>
        <taxon>Metazoa</taxon>
        <taxon>Chordata</taxon>
        <taxon>Craniata</taxon>
        <taxon>Vertebrata</taxon>
        <taxon>Euteleostomi</taxon>
        <taxon>Mammalia</taxon>
        <taxon>Eutheria</taxon>
        <taxon>Laurasiatheria</taxon>
        <taxon>Carnivora</taxon>
        <taxon>Feliformia</taxon>
        <taxon>Herpestidae</taxon>
        <taxon>Suricata</taxon>
    </lineage>
</organism>
<reference evidence="4" key="2">
    <citation type="submission" date="2025-09" db="UniProtKB">
        <authorList>
            <consortium name="Ensembl"/>
        </authorList>
    </citation>
    <scope>IDENTIFICATION</scope>
</reference>
<dbReference type="OMA" id="MAANDFW"/>
<dbReference type="GeneID" id="115284018"/>
<dbReference type="AlphaFoldDB" id="A0A673VLG6"/>
<name>A0A673VLG6_SURSU</name>
<evidence type="ECO:0000313" key="4">
    <source>
        <dbReference type="Ensembl" id="ENSSSUP00005034265.1"/>
    </source>
</evidence>
<dbReference type="OrthoDB" id="9621324at2759"/>
<dbReference type="GO" id="GO:0007286">
    <property type="term" value="P:spermatid development"/>
    <property type="evidence" value="ECO:0007669"/>
    <property type="project" value="TreeGrafter"/>
</dbReference>
<reference evidence="4" key="1">
    <citation type="submission" date="2025-08" db="UniProtKB">
        <authorList>
            <consortium name="Ensembl"/>
        </authorList>
    </citation>
    <scope>IDENTIFICATION</scope>
</reference>
<keyword evidence="5" id="KW-1185">Reference proteome</keyword>
<dbReference type="Ensembl" id="ENSSSUT00005039060.1">
    <property type="protein sequence ID" value="ENSSSUP00005034265.1"/>
    <property type="gene ID" value="ENSSSUG00005022043.1"/>
</dbReference>
<dbReference type="RefSeq" id="XP_029786444.1">
    <property type="nucleotide sequence ID" value="XM_029930584.1"/>
</dbReference>
<comment type="similarity">
    <text evidence="1">Belongs to the XLR/SYCP3 family.</text>
</comment>
<dbReference type="PANTHER" id="PTHR19368:SF18">
    <property type="entry name" value="XLR_SYCP3_FAM9 DOMAIN-CONTAINING PROTEIN"/>
    <property type="match status" value="1"/>
</dbReference>
<accession>A0A673VLG6</accession>
<dbReference type="InterPro" id="IPR006888">
    <property type="entry name" value="XLR/SYCP3/FAM9_dom"/>
</dbReference>
<evidence type="ECO:0000256" key="2">
    <source>
        <dbReference type="SAM" id="MobiDB-lite"/>
    </source>
</evidence>
<evidence type="ECO:0000259" key="3">
    <source>
        <dbReference type="Pfam" id="PF04803"/>
    </source>
</evidence>
<protein>
    <recommendedName>
        <fullName evidence="3">XLR/SYCP3/FAM9 domain-containing protein</fullName>
    </recommendedName>
</protein>
<dbReference type="Pfam" id="PF04803">
    <property type="entry name" value="Cor1"/>
    <property type="match status" value="1"/>
</dbReference>
<evidence type="ECO:0000256" key="1">
    <source>
        <dbReference type="ARBA" id="ARBA00010283"/>
    </source>
</evidence>
<dbReference type="GO" id="GO:0000795">
    <property type="term" value="C:synaptonemal complex"/>
    <property type="evidence" value="ECO:0007669"/>
    <property type="project" value="TreeGrafter"/>
</dbReference>
<evidence type="ECO:0000313" key="5">
    <source>
        <dbReference type="Proteomes" id="UP000472268"/>
    </source>
</evidence>
<dbReference type="GO" id="GO:0051321">
    <property type="term" value="P:meiotic cell cycle"/>
    <property type="evidence" value="ECO:0007669"/>
    <property type="project" value="TreeGrafter"/>
</dbReference>
<dbReference type="Proteomes" id="UP000472268">
    <property type="component" value="Unplaced"/>
</dbReference>